<keyword evidence="9" id="KW-0862">Zinc</keyword>
<comment type="caution">
    <text evidence="15">The sequence shown here is derived from an EMBL/GenBank/DDBJ whole genome shotgun (WGS) entry which is preliminary data.</text>
</comment>
<evidence type="ECO:0000259" key="13">
    <source>
        <dbReference type="Pfam" id="PF01433"/>
    </source>
</evidence>
<sequence>MNQAQGADDYTPQAGDVRYRVRRYDLELDYRIATNRLAGTAQIELETLVATDAVEFDLVGLRVASVRVRGRRGARHRHTDRRVRVALGEVVPAGTTLQIRIDYAGAPKPRRSRWGLIGWEELADGVIVAGQPTGAPTWFPCNDRVDDKARYRIALACDENYRVEATGRRVRATTRSGRTTHVFEEDVPTSTYLVTAQIGRYASRAIGETAAGVPVTVAHPPELRARVDADTAVVPRILDTFERAFGPYPMSTCRLVVTADELEIPLEAQGMAVFGANHMDGRGGSERLVAHELAHQWFGNSVGVERWRDIWLNEGFACYAEWIWSEERGGPSAEAMARSHHARLRFLRKDLVLADPGPDDMFDDRVYKRGALALHALRTTIGDDDFFGLLREWSGAHRHGTATTADFEAVAGESLRPWLHETALPPLPTRR</sequence>
<feature type="domain" description="Aminopeptidase N-like N-terminal" evidence="14">
    <location>
        <begin position="23"/>
        <end position="193"/>
    </location>
</feature>
<keyword evidence="6" id="KW-0645">Protease</keyword>
<dbReference type="PRINTS" id="PR00756">
    <property type="entry name" value="ALADIPTASE"/>
</dbReference>
<dbReference type="EMBL" id="BAABKO010000005">
    <property type="protein sequence ID" value="GAA4781476.1"/>
    <property type="molecule type" value="Genomic_DNA"/>
</dbReference>
<evidence type="ECO:0000256" key="5">
    <source>
        <dbReference type="ARBA" id="ARBA00015611"/>
    </source>
</evidence>
<evidence type="ECO:0000313" key="15">
    <source>
        <dbReference type="EMBL" id="GAA4781476.1"/>
    </source>
</evidence>
<reference evidence="16" key="1">
    <citation type="journal article" date="2019" name="Int. J. Syst. Evol. Microbiol.">
        <title>The Global Catalogue of Microorganisms (GCM) 10K type strain sequencing project: providing services to taxonomists for standard genome sequencing and annotation.</title>
        <authorList>
            <consortium name="The Broad Institute Genomics Platform"/>
            <consortium name="The Broad Institute Genome Sequencing Center for Infectious Disease"/>
            <person name="Wu L."/>
            <person name="Ma J."/>
        </authorList>
    </citation>
    <scope>NUCLEOTIDE SEQUENCE [LARGE SCALE GENOMIC DNA]</scope>
    <source>
        <strain evidence="16">JCM 18537</strain>
    </source>
</reference>
<comment type="cofactor">
    <cofactor evidence="2">
        <name>Zn(2+)</name>
        <dbReference type="ChEBI" id="CHEBI:29105"/>
    </cofactor>
</comment>
<evidence type="ECO:0000259" key="14">
    <source>
        <dbReference type="Pfam" id="PF17900"/>
    </source>
</evidence>
<dbReference type="SUPFAM" id="SSF63737">
    <property type="entry name" value="Leukotriene A4 hydrolase N-terminal domain"/>
    <property type="match status" value="1"/>
</dbReference>
<accession>A0ABP9AKY7</accession>
<dbReference type="Pfam" id="PF01433">
    <property type="entry name" value="Peptidase_M1"/>
    <property type="match status" value="1"/>
</dbReference>
<dbReference type="Gene3D" id="2.60.40.1730">
    <property type="entry name" value="tricorn interacting facor f3 domain"/>
    <property type="match status" value="1"/>
</dbReference>
<evidence type="ECO:0000256" key="8">
    <source>
        <dbReference type="ARBA" id="ARBA00022801"/>
    </source>
</evidence>
<evidence type="ECO:0000256" key="3">
    <source>
        <dbReference type="ARBA" id="ARBA00010136"/>
    </source>
</evidence>
<evidence type="ECO:0000256" key="10">
    <source>
        <dbReference type="ARBA" id="ARBA00023049"/>
    </source>
</evidence>
<feature type="domain" description="Peptidase M1 membrane alanine aminopeptidase" evidence="13">
    <location>
        <begin position="235"/>
        <end position="409"/>
    </location>
</feature>
<dbReference type="Gene3D" id="1.10.390.10">
    <property type="entry name" value="Neutral Protease Domain 2"/>
    <property type="match status" value="1"/>
</dbReference>
<dbReference type="CDD" id="cd09603">
    <property type="entry name" value="M1_APN_like"/>
    <property type="match status" value="1"/>
</dbReference>
<dbReference type="InterPro" id="IPR045357">
    <property type="entry name" value="Aminopeptidase_N-like_N"/>
</dbReference>
<protein>
    <recommendedName>
        <fullName evidence="5">Aminopeptidase N</fullName>
        <ecNumber evidence="4">3.4.11.2</ecNumber>
    </recommendedName>
    <alternativeName>
        <fullName evidence="11">Alanine aminopeptidase</fullName>
    </alternativeName>
    <alternativeName>
        <fullName evidence="12">Lysyl aminopeptidase</fullName>
    </alternativeName>
</protein>
<dbReference type="InterPro" id="IPR042097">
    <property type="entry name" value="Aminopeptidase_N-like_N_sf"/>
</dbReference>
<dbReference type="InterPro" id="IPR001930">
    <property type="entry name" value="Peptidase_M1"/>
</dbReference>
<evidence type="ECO:0000256" key="6">
    <source>
        <dbReference type="ARBA" id="ARBA00022670"/>
    </source>
</evidence>
<evidence type="ECO:0000256" key="12">
    <source>
        <dbReference type="ARBA" id="ARBA00031533"/>
    </source>
</evidence>
<dbReference type="InterPro" id="IPR027268">
    <property type="entry name" value="Peptidase_M4/M1_CTD_sf"/>
</dbReference>
<comment type="similarity">
    <text evidence="3">Belongs to the peptidase M1 family.</text>
</comment>
<keyword evidence="8" id="KW-0378">Hydrolase</keyword>
<evidence type="ECO:0000256" key="11">
    <source>
        <dbReference type="ARBA" id="ARBA00029811"/>
    </source>
</evidence>
<evidence type="ECO:0000256" key="9">
    <source>
        <dbReference type="ARBA" id="ARBA00022833"/>
    </source>
</evidence>
<dbReference type="InterPro" id="IPR050344">
    <property type="entry name" value="Peptidase_M1_aminopeptidases"/>
</dbReference>
<evidence type="ECO:0000256" key="2">
    <source>
        <dbReference type="ARBA" id="ARBA00001947"/>
    </source>
</evidence>
<evidence type="ECO:0000256" key="7">
    <source>
        <dbReference type="ARBA" id="ARBA00022723"/>
    </source>
</evidence>
<evidence type="ECO:0000313" key="16">
    <source>
        <dbReference type="Proteomes" id="UP001501645"/>
    </source>
</evidence>
<keyword evidence="10" id="KW-0482">Metalloprotease</keyword>
<keyword evidence="16" id="KW-1185">Reference proteome</keyword>
<dbReference type="SUPFAM" id="SSF55486">
    <property type="entry name" value="Metalloproteases ('zincins'), catalytic domain"/>
    <property type="match status" value="1"/>
</dbReference>
<gene>
    <name evidence="15" type="ORF">GCM10023351_28230</name>
</gene>
<name>A0ABP9AKY7_9MICO</name>
<dbReference type="EC" id="3.4.11.2" evidence="4"/>
<dbReference type="Pfam" id="PF17900">
    <property type="entry name" value="Peptidase_M1_N"/>
    <property type="match status" value="1"/>
</dbReference>
<organism evidence="15 16">
    <name type="scientific">Microbacterium gilvum</name>
    <dbReference type="NCBI Taxonomy" id="1336204"/>
    <lineage>
        <taxon>Bacteria</taxon>
        <taxon>Bacillati</taxon>
        <taxon>Actinomycetota</taxon>
        <taxon>Actinomycetes</taxon>
        <taxon>Micrococcales</taxon>
        <taxon>Microbacteriaceae</taxon>
        <taxon>Microbacterium</taxon>
    </lineage>
</organism>
<dbReference type="PANTHER" id="PTHR11533">
    <property type="entry name" value="PROTEASE M1 ZINC METALLOPROTEASE"/>
    <property type="match status" value="1"/>
</dbReference>
<keyword evidence="7" id="KW-0479">Metal-binding</keyword>
<dbReference type="InterPro" id="IPR014782">
    <property type="entry name" value="Peptidase_M1_dom"/>
</dbReference>
<dbReference type="Proteomes" id="UP001501645">
    <property type="component" value="Unassembled WGS sequence"/>
</dbReference>
<comment type="catalytic activity">
    <reaction evidence="1">
        <text>Release of an N-terminal amino acid, Xaa-|-Yaa- from a peptide, amide or arylamide. Xaa is preferably Ala, but may be most amino acids including Pro (slow action). When a terminal hydrophobic residue is followed by a prolyl residue, the two may be released as an intact Xaa-Pro dipeptide.</text>
        <dbReference type="EC" id="3.4.11.2"/>
    </reaction>
</comment>
<evidence type="ECO:0000256" key="4">
    <source>
        <dbReference type="ARBA" id="ARBA00012564"/>
    </source>
</evidence>
<evidence type="ECO:0000256" key="1">
    <source>
        <dbReference type="ARBA" id="ARBA00000098"/>
    </source>
</evidence>
<proteinExistence type="inferred from homology"/>